<accession>A0A6N4R627</accession>
<feature type="domain" description="RNA polymerase sigma-70 region 2" evidence="7">
    <location>
        <begin position="17"/>
        <end position="78"/>
    </location>
</feature>
<keyword evidence="2 6" id="KW-0805">Transcription regulation</keyword>
<evidence type="ECO:0000256" key="6">
    <source>
        <dbReference type="RuleBase" id="RU000716"/>
    </source>
</evidence>
<protein>
    <recommendedName>
        <fullName evidence="6">RNA polymerase sigma factor</fullName>
    </recommendedName>
</protein>
<dbReference type="GO" id="GO:0006352">
    <property type="term" value="P:DNA-templated transcription initiation"/>
    <property type="evidence" value="ECO:0007669"/>
    <property type="project" value="InterPro"/>
</dbReference>
<evidence type="ECO:0000313" key="9">
    <source>
        <dbReference type="EMBL" id="TKW62006.1"/>
    </source>
</evidence>
<keyword evidence="4 6" id="KW-0238">DNA-binding</keyword>
<evidence type="ECO:0000256" key="2">
    <source>
        <dbReference type="ARBA" id="ARBA00023015"/>
    </source>
</evidence>
<dbReference type="AlphaFoldDB" id="A0A6N4R627"/>
<proteinExistence type="inferred from homology"/>
<evidence type="ECO:0000256" key="4">
    <source>
        <dbReference type="ARBA" id="ARBA00023125"/>
    </source>
</evidence>
<dbReference type="PANTHER" id="PTHR43133:SF25">
    <property type="entry name" value="RNA POLYMERASE SIGMA FACTOR RFAY-RELATED"/>
    <property type="match status" value="1"/>
</dbReference>
<dbReference type="Proteomes" id="UP000320948">
    <property type="component" value="Unassembled WGS sequence"/>
</dbReference>
<keyword evidence="5 6" id="KW-0804">Transcription</keyword>
<dbReference type="GO" id="GO:0003677">
    <property type="term" value="F:DNA binding"/>
    <property type="evidence" value="ECO:0007669"/>
    <property type="project" value="UniProtKB-KW"/>
</dbReference>
<dbReference type="Pfam" id="PF08281">
    <property type="entry name" value="Sigma70_r4_2"/>
    <property type="match status" value="1"/>
</dbReference>
<dbReference type="InterPro" id="IPR000838">
    <property type="entry name" value="RNA_pol_sigma70_ECF_CS"/>
</dbReference>
<gene>
    <name evidence="9" type="ORF">DI628_05135</name>
</gene>
<evidence type="ECO:0000256" key="1">
    <source>
        <dbReference type="ARBA" id="ARBA00010641"/>
    </source>
</evidence>
<dbReference type="EMBL" id="VAFM01000001">
    <property type="protein sequence ID" value="TKW62006.1"/>
    <property type="molecule type" value="Genomic_DNA"/>
</dbReference>
<dbReference type="Gene3D" id="1.10.1740.10">
    <property type="match status" value="1"/>
</dbReference>
<dbReference type="InterPro" id="IPR007627">
    <property type="entry name" value="RNA_pol_sigma70_r2"/>
</dbReference>
<dbReference type="PROSITE" id="PS01063">
    <property type="entry name" value="SIGMA70_ECF"/>
    <property type="match status" value="1"/>
</dbReference>
<dbReference type="InterPro" id="IPR014284">
    <property type="entry name" value="RNA_pol_sigma-70_dom"/>
</dbReference>
<dbReference type="CDD" id="cd06171">
    <property type="entry name" value="Sigma70_r4"/>
    <property type="match status" value="1"/>
</dbReference>
<dbReference type="InterPro" id="IPR013324">
    <property type="entry name" value="RNA_pol_sigma_r3/r4-like"/>
</dbReference>
<sequence length="189" mass="21249">MADAIFNFKDELLAAVPSLRAFALSLTYNADRADDLVQETLVRAWANRETYRPDTHLKAWLFTILRNQFYTECRKRQREVEDADGSYAERLVTMPDQGKHLDFVRFRQALKQLPDDQREVLLLVGANGFSYEEAAVICDVAVGTVKSRINRGRAKLAEILGMANPSDHAEDGTLLAATSGAMSSHRMVE</sequence>
<evidence type="ECO:0000256" key="5">
    <source>
        <dbReference type="ARBA" id="ARBA00023163"/>
    </source>
</evidence>
<feature type="domain" description="RNA polymerase sigma factor 70 region 4 type 2" evidence="8">
    <location>
        <begin position="105"/>
        <end position="156"/>
    </location>
</feature>
<dbReference type="SUPFAM" id="SSF88946">
    <property type="entry name" value="Sigma2 domain of RNA polymerase sigma factors"/>
    <property type="match status" value="1"/>
</dbReference>
<dbReference type="InterPro" id="IPR013249">
    <property type="entry name" value="RNA_pol_sigma70_r4_t2"/>
</dbReference>
<name>A0A6N4R627_BLAVI</name>
<dbReference type="InterPro" id="IPR036388">
    <property type="entry name" value="WH-like_DNA-bd_sf"/>
</dbReference>
<keyword evidence="3 6" id="KW-0731">Sigma factor</keyword>
<evidence type="ECO:0000259" key="8">
    <source>
        <dbReference type="Pfam" id="PF08281"/>
    </source>
</evidence>
<dbReference type="Gene3D" id="1.10.10.10">
    <property type="entry name" value="Winged helix-like DNA-binding domain superfamily/Winged helix DNA-binding domain"/>
    <property type="match status" value="1"/>
</dbReference>
<evidence type="ECO:0000256" key="3">
    <source>
        <dbReference type="ARBA" id="ARBA00023082"/>
    </source>
</evidence>
<evidence type="ECO:0000313" key="10">
    <source>
        <dbReference type="Proteomes" id="UP000320948"/>
    </source>
</evidence>
<dbReference type="NCBIfam" id="TIGR02937">
    <property type="entry name" value="sigma70-ECF"/>
    <property type="match status" value="1"/>
</dbReference>
<dbReference type="GO" id="GO:0016987">
    <property type="term" value="F:sigma factor activity"/>
    <property type="evidence" value="ECO:0007669"/>
    <property type="project" value="UniProtKB-KW"/>
</dbReference>
<reference evidence="9 10" key="1">
    <citation type="journal article" date="2017" name="Nat. Commun.">
        <title>In situ click chemistry generation of cyclooxygenase-2 inhibitors.</title>
        <authorList>
            <person name="Bhardwaj A."/>
            <person name="Kaur J."/>
            <person name="Wuest M."/>
            <person name="Wuest F."/>
        </authorList>
    </citation>
    <scope>NUCLEOTIDE SEQUENCE [LARGE SCALE GENOMIC DNA]</scope>
    <source>
        <strain evidence="9">S2_018_000_R2_106</strain>
    </source>
</reference>
<dbReference type="SUPFAM" id="SSF88659">
    <property type="entry name" value="Sigma3 and sigma4 domains of RNA polymerase sigma factors"/>
    <property type="match status" value="1"/>
</dbReference>
<organism evidence="9 10">
    <name type="scientific">Blastochloris viridis</name>
    <name type="common">Rhodopseudomonas viridis</name>
    <dbReference type="NCBI Taxonomy" id="1079"/>
    <lineage>
        <taxon>Bacteria</taxon>
        <taxon>Pseudomonadati</taxon>
        <taxon>Pseudomonadota</taxon>
        <taxon>Alphaproteobacteria</taxon>
        <taxon>Hyphomicrobiales</taxon>
        <taxon>Blastochloridaceae</taxon>
        <taxon>Blastochloris</taxon>
    </lineage>
</organism>
<dbReference type="PANTHER" id="PTHR43133">
    <property type="entry name" value="RNA POLYMERASE ECF-TYPE SIGMA FACTO"/>
    <property type="match status" value="1"/>
</dbReference>
<dbReference type="InterPro" id="IPR039425">
    <property type="entry name" value="RNA_pol_sigma-70-like"/>
</dbReference>
<dbReference type="Pfam" id="PF04542">
    <property type="entry name" value="Sigma70_r2"/>
    <property type="match status" value="1"/>
</dbReference>
<comment type="caution">
    <text evidence="9">The sequence shown here is derived from an EMBL/GenBank/DDBJ whole genome shotgun (WGS) entry which is preliminary data.</text>
</comment>
<evidence type="ECO:0000259" key="7">
    <source>
        <dbReference type="Pfam" id="PF04542"/>
    </source>
</evidence>
<dbReference type="NCBIfam" id="NF009199">
    <property type="entry name" value="PRK12547.1"/>
    <property type="match status" value="1"/>
</dbReference>
<dbReference type="InterPro" id="IPR013325">
    <property type="entry name" value="RNA_pol_sigma_r2"/>
</dbReference>
<comment type="similarity">
    <text evidence="1 6">Belongs to the sigma-70 factor family. ECF subfamily.</text>
</comment>